<dbReference type="AlphaFoldDB" id="A0A0N9V7P2"/>
<reference evidence="2 3" key="1">
    <citation type="journal article" date="2015" name="Int. J. Syst. Evol. Microbiol.">
        <title>Acinetobacter equi sp. nov. isolated from horse faeces.</title>
        <authorList>
            <person name="Poppel M.T."/>
            <person name="Skiebe E."/>
            <person name="Laue M."/>
            <person name="Bergmann H."/>
            <person name="Ebersberger I."/>
            <person name="Garn T."/>
            <person name="Fruth A."/>
            <person name="Baumgardt S."/>
            <person name="Busse H.J."/>
            <person name="Wilharm G."/>
        </authorList>
    </citation>
    <scope>NUCLEOTIDE SEQUENCE [LARGE SCALE GENOMIC DNA]</scope>
    <source>
        <strain evidence="2 3">114</strain>
    </source>
</reference>
<feature type="transmembrane region" description="Helical" evidence="1">
    <location>
        <begin position="94"/>
        <end position="114"/>
    </location>
</feature>
<evidence type="ECO:0000313" key="2">
    <source>
        <dbReference type="EMBL" id="ALH95216.1"/>
    </source>
</evidence>
<dbReference type="STRING" id="1324350.AOY20_06510"/>
<organism evidence="2 3">
    <name type="scientific">Acinetobacter equi</name>
    <dbReference type="NCBI Taxonomy" id="1324350"/>
    <lineage>
        <taxon>Bacteria</taxon>
        <taxon>Pseudomonadati</taxon>
        <taxon>Pseudomonadota</taxon>
        <taxon>Gammaproteobacteria</taxon>
        <taxon>Moraxellales</taxon>
        <taxon>Moraxellaceae</taxon>
        <taxon>Acinetobacter</taxon>
    </lineage>
</organism>
<proteinExistence type="predicted"/>
<dbReference type="InterPro" id="IPR025238">
    <property type="entry name" value="DUF4184"/>
</dbReference>
<dbReference type="OrthoDB" id="8481923at2"/>
<feature type="transmembrane region" description="Helical" evidence="1">
    <location>
        <begin position="142"/>
        <end position="163"/>
    </location>
</feature>
<keyword evidence="1" id="KW-0812">Transmembrane</keyword>
<gene>
    <name evidence="2" type="ORF">AOY20_06510</name>
</gene>
<protein>
    <recommendedName>
        <fullName evidence="4">Phospholipase</fullName>
    </recommendedName>
</protein>
<dbReference type="Pfam" id="PF13803">
    <property type="entry name" value="DUF4184"/>
    <property type="match status" value="1"/>
</dbReference>
<evidence type="ECO:0000313" key="3">
    <source>
        <dbReference type="Proteomes" id="UP000064939"/>
    </source>
</evidence>
<evidence type="ECO:0008006" key="4">
    <source>
        <dbReference type="Google" id="ProtNLM"/>
    </source>
</evidence>
<keyword evidence="1" id="KW-1133">Transmembrane helix</keyword>
<keyword evidence="3" id="KW-1185">Reference proteome</keyword>
<feature type="transmembrane region" description="Helical" evidence="1">
    <location>
        <begin position="54"/>
        <end position="73"/>
    </location>
</feature>
<name>A0A0N9V7P2_9GAMM</name>
<feature type="transmembrane region" description="Helical" evidence="1">
    <location>
        <begin position="226"/>
        <end position="245"/>
    </location>
</feature>
<keyword evidence="1" id="KW-0472">Membrane</keyword>
<dbReference type="RefSeq" id="WP_054581110.1">
    <property type="nucleotide sequence ID" value="NZ_CP012808.1"/>
</dbReference>
<feature type="transmembrane region" description="Helical" evidence="1">
    <location>
        <begin position="184"/>
        <end position="206"/>
    </location>
</feature>
<accession>A0A0N9V7P2</accession>
<dbReference type="Proteomes" id="UP000064939">
    <property type="component" value="Chromosome"/>
</dbReference>
<dbReference type="KEGG" id="aei:AOY20_06510"/>
<evidence type="ECO:0000256" key="1">
    <source>
        <dbReference type="SAM" id="Phobius"/>
    </source>
</evidence>
<sequence>MAFTLSHCIVAIPLTKFFKQRIPFASIAIGSMTPDLYRLLTTQSGFVSHQWTSVIVPNLFIGLLFCFLWYYIYKPTLSYIFISKYPKTNQSNHLIRFFLLIIGLLLGCITHLIWDGLTHLDHRTLLFHTILSQEFIIFNQSYALHFLLQIFSSFIALPVLFYFMYQYFKNYMQLKIESLGYLKAILCIFILSTLAGSLYSFCYIFYLTPNIFNQNAYYYLGRILNLFTVGFLISSTIFCLILNLYSNRIIFKKLYFLIKNKNLSKFND</sequence>
<dbReference type="EMBL" id="CP012808">
    <property type="protein sequence ID" value="ALH95216.1"/>
    <property type="molecule type" value="Genomic_DNA"/>
</dbReference>